<dbReference type="SUPFAM" id="SSF53271">
    <property type="entry name" value="PRTase-like"/>
    <property type="match status" value="1"/>
</dbReference>
<sequence length="557" mass="63402">MMTSHVIQLRVGSTSSEIISPEEEKFFKWFSSCLGGAPENRISVQTQRTIPITNEEIHVDGGRNAYIFIQKALDQIDNLTSDDMLIIDVEVRKISQLRMHLLIHVLSGVEAKLRTLDSTVPSKVVFILDNLIPETDQAYRYVQNLMNICNVVVIDKNGECNDSSFSFQTDFIKKRILSKNHSRHSVARKMVRHLGHFRKMRGDEPRCVRHFYDGKYCEKEIADYLYVELVDQINNSSALCYESKLSPWLVNSILSLKSRLDCKIIDLSQEEIDDSVDRYILILDFIDSGQTLVDRLENVIKDPERIISIVATDENPNSNGKRFIDRQGKHRLEIEYLVKAEIEMLPKDSCYLCDLGIPFDQLESLSLTGPMRSIDFWQMAAEAGLVNEENPPDYRDKIETCIGTYGILTKNGGFIATRIAQIFAKLNLYMDVSLICPDNEKASSVFSMYLELLLSKDVICVPRTVIDRFSKGSKELEQDDYSAEWYAKLATPSVKRCVVIDDLSVTGSTIVGICSLLNKLDKKIEAIIPLVDVTEKPYNIATNIISLYEWHGEAAYE</sequence>
<dbReference type="Gene3D" id="3.40.50.2020">
    <property type="match status" value="1"/>
</dbReference>
<dbReference type="Proteomes" id="UP000663651">
    <property type="component" value="Chromosome"/>
</dbReference>
<accession>A0ABX7Q2L3</accession>
<dbReference type="InterPro" id="IPR000836">
    <property type="entry name" value="PRTase_dom"/>
</dbReference>
<reference evidence="1 2" key="1">
    <citation type="submission" date="2021-03" db="EMBL/GenBank/DDBJ databases">
        <title>Geobacter metallireducens gen. nov. sp. nov., a microorganism capable of coupling the complete oxidation of organic compounds to the reduction of iron and other metals.</title>
        <authorList>
            <person name="Li Y."/>
        </authorList>
    </citation>
    <scope>NUCLEOTIDE SEQUENCE [LARGE SCALE GENOMIC DNA]</scope>
    <source>
        <strain evidence="1 2">Jerry-YX</strain>
    </source>
</reference>
<keyword evidence="2" id="KW-1185">Reference proteome</keyword>
<dbReference type="EMBL" id="CP071382">
    <property type="protein sequence ID" value="QSV45437.1"/>
    <property type="molecule type" value="Genomic_DNA"/>
</dbReference>
<dbReference type="RefSeq" id="WP_207163234.1">
    <property type="nucleotide sequence ID" value="NZ_CP071382.1"/>
</dbReference>
<evidence type="ECO:0000313" key="1">
    <source>
        <dbReference type="EMBL" id="QSV45437.1"/>
    </source>
</evidence>
<evidence type="ECO:0000313" key="2">
    <source>
        <dbReference type="Proteomes" id="UP000663651"/>
    </source>
</evidence>
<protein>
    <recommendedName>
        <fullName evidence="3">Phosphoribosyltransferase domain-containing protein</fullName>
    </recommendedName>
</protein>
<organism evidence="1 2">
    <name type="scientific">Geobacter benzoatilyticus</name>
    <dbReference type="NCBI Taxonomy" id="2815309"/>
    <lineage>
        <taxon>Bacteria</taxon>
        <taxon>Pseudomonadati</taxon>
        <taxon>Thermodesulfobacteriota</taxon>
        <taxon>Desulfuromonadia</taxon>
        <taxon>Geobacterales</taxon>
        <taxon>Geobacteraceae</taxon>
        <taxon>Geobacter</taxon>
    </lineage>
</organism>
<gene>
    <name evidence="1" type="ORF">JZM60_15160</name>
</gene>
<name>A0ABX7Q2L3_9BACT</name>
<evidence type="ECO:0008006" key="3">
    <source>
        <dbReference type="Google" id="ProtNLM"/>
    </source>
</evidence>
<proteinExistence type="predicted"/>
<dbReference type="CDD" id="cd06223">
    <property type="entry name" value="PRTases_typeI"/>
    <property type="match status" value="1"/>
</dbReference>
<dbReference type="InterPro" id="IPR029057">
    <property type="entry name" value="PRTase-like"/>
</dbReference>